<evidence type="ECO:0000313" key="3">
    <source>
        <dbReference type="Proteomes" id="UP000009223"/>
    </source>
</evidence>
<keyword evidence="3" id="KW-1185">Reference proteome</keyword>
<protein>
    <submittedName>
        <fullName evidence="2">Putative veratrol:corrinoid protein metyltransferase</fullName>
    </submittedName>
</protein>
<dbReference type="Proteomes" id="UP000009223">
    <property type="component" value="Chromosome"/>
</dbReference>
<dbReference type="STRING" id="545694.TREPR_1560"/>
<dbReference type="GO" id="GO:0006779">
    <property type="term" value="P:porphyrin-containing compound biosynthetic process"/>
    <property type="evidence" value="ECO:0007669"/>
    <property type="project" value="InterPro"/>
</dbReference>
<accession>F5YPE2</accession>
<dbReference type="PANTHER" id="PTHR47099">
    <property type="entry name" value="METHYLCOBAMIDE:COM METHYLTRANSFERASE MTBA"/>
    <property type="match status" value="1"/>
</dbReference>
<keyword evidence="2" id="KW-0808">Transferase</keyword>
<dbReference type="GO" id="GO:0016740">
    <property type="term" value="F:transferase activity"/>
    <property type="evidence" value="ECO:0007669"/>
    <property type="project" value="UniProtKB-KW"/>
</dbReference>
<reference evidence="2 3" key="2">
    <citation type="journal article" date="2011" name="ISME J.">
        <title>RNA-seq reveals cooperative metabolic interactions between two termite-gut spirochete species in co-culture.</title>
        <authorList>
            <person name="Rosenthal A.Z."/>
            <person name="Matson E.G."/>
            <person name="Eldar A."/>
            <person name="Leadbetter J.R."/>
        </authorList>
    </citation>
    <scope>NUCLEOTIDE SEQUENCE [LARGE SCALE GENOMIC DNA]</scope>
    <source>
        <strain evidence="3">ATCC BAA-887 / DSM 12427 / ZAS-2</strain>
    </source>
</reference>
<proteinExistence type="predicted"/>
<sequence>MSKLTPRENYLKMMKGEVPESVPIYSLGPALKGAPPTVRVGPTVLSGAQAFLPGIPDPNGRVDCWGIKYIATKETGNQAIPEPGVFLLEDIRKYRDVLKLPQLPDGFSWEEQAKKDIAASRIDRTQSCAMALAMFSPFQQTMALMGFTEGLCAFFEEPELVKEMLNWMVDFFVPHIVNVMDYYKPDVMFFADDTATKSNPFISLEMFKDILKPIYMKMAKPVMERGIPIQFHNCGRCEDFLADKIDFGVKVWDPAQVDNNLDEVKRKFGNKMCIAGGFEYKVPPESKVDEGQIRQMVRDTVDRYAPGGGYAYSGSAFLNPTNDNDKQVNAWIAEESYDYCDGWYTRH</sequence>
<name>F5YPE2_TREPZ</name>
<dbReference type="InterPro" id="IPR000257">
    <property type="entry name" value="Uroporphyrinogen_deCOase"/>
</dbReference>
<dbReference type="HOGENOM" id="CLU_054162_1_0_12"/>
<dbReference type="Gene3D" id="3.20.20.210">
    <property type="match status" value="1"/>
</dbReference>
<evidence type="ECO:0000313" key="2">
    <source>
        <dbReference type="EMBL" id="AEF84759.1"/>
    </source>
</evidence>
<dbReference type="PANTHER" id="PTHR47099:SF1">
    <property type="entry name" value="METHYLCOBAMIDE:COM METHYLTRANSFERASE MTBA"/>
    <property type="match status" value="1"/>
</dbReference>
<dbReference type="AlphaFoldDB" id="F5YPE2"/>
<organism evidence="2 3">
    <name type="scientific">Treponema primitia (strain ATCC BAA-887 / DSM 12427 / ZAS-2)</name>
    <dbReference type="NCBI Taxonomy" id="545694"/>
    <lineage>
        <taxon>Bacteria</taxon>
        <taxon>Pseudomonadati</taxon>
        <taxon>Spirochaetota</taxon>
        <taxon>Spirochaetia</taxon>
        <taxon>Spirochaetales</taxon>
        <taxon>Treponemataceae</taxon>
        <taxon>Treponema</taxon>
    </lineage>
</organism>
<dbReference type="SUPFAM" id="SSF51726">
    <property type="entry name" value="UROD/MetE-like"/>
    <property type="match status" value="1"/>
</dbReference>
<dbReference type="InterPro" id="IPR052024">
    <property type="entry name" value="Methanogen_methyltrans"/>
</dbReference>
<dbReference type="InterPro" id="IPR038071">
    <property type="entry name" value="UROD/MetE-like_sf"/>
</dbReference>
<evidence type="ECO:0000259" key="1">
    <source>
        <dbReference type="Pfam" id="PF01208"/>
    </source>
</evidence>
<reference evidence="3" key="1">
    <citation type="submission" date="2009-12" db="EMBL/GenBank/DDBJ databases">
        <title>Complete sequence of Treponema primitia strain ZAS-2.</title>
        <authorList>
            <person name="Tetu S.G."/>
            <person name="Matson E."/>
            <person name="Ren Q."/>
            <person name="Seshadri R."/>
            <person name="Elbourne L."/>
            <person name="Hassan K.A."/>
            <person name="Durkin A."/>
            <person name="Radune D."/>
            <person name="Mohamoud Y."/>
            <person name="Shay R."/>
            <person name="Jin S."/>
            <person name="Zhang X."/>
            <person name="Lucey K."/>
            <person name="Ballor N.R."/>
            <person name="Ottesen E."/>
            <person name="Rosenthal R."/>
            <person name="Allen A."/>
            <person name="Leadbetter J.R."/>
            <person name="Paulsen I.T."/>
        </authorList>
    </citation>
    <scope>NUCLEOTIDE SEQUENCE [LARGE SCALE GENOMIC DNA]</scope>
    <source>
        <strain evidence="3">ATCC BAA-887 / DSM 12427 / ZAS-2</strain>
    </source>
</reference>
<dbReference type="Pfam" id="PF01208">
    <property type="entry name" value="URO-D"/>
    <property type="match status" value="1"/>
</dbReference>
<feature type="domain" description="Uroporphyrinogen decarboxylase (URO-D)" evidence="1">
    <location>
        <begin position="131"/>
        <end position="311"/>
    </location>
</feature>
<gene>
    <name evidence="2" type="ordered locus">TREPR_1560</name>
</gene>
<dbReference type="EMBL" id="CP001843">
    <property type="protein sequence ID" value="AEF84759.1"/>
    <property type="molecule type" value="Genomic_DNA"/>
</dbReference>
<dbReference type="KEGG" id="tpi:TREPR_1560"/>
<dbReference type="eggNOG" id="COG0407">
    <property type="taxonomic scope" value="Bacteria"/>
</dbReference>
<dbReference type="RefSeq" id="WP_015708551.1">
    <property type="nucleotide sequence ID" value="NC_015578.1"/>
</dbReference>
<dbReference type="GO" id="GO:0004853">
    <property type="term" value="F:uroporphyrinogen decarboxylase activity"/>
    <property type="evidence" value="ECO:0007669"/>
    <property type="project" value="InterPro"/>
</dbReference>